<dbReference type="PANTHER" id="PTHR34979">
    <property type="entry name" value="INNER MEMBRANE PROTEIN YGAZ"/>
    <property type="match status" value="1"/>
</dbReference>
<feature type="transmembrane region" description="Helical" evidence="8">
    <location>
        <begin position="65"/>
        <end position="91"/>
    </location>
</feature>
<dbReference type="GO" id="GO:1903785">
    <property type="term" value="P:L-valine transmembrane transport"/>
    <property type="evidence" value="ECO:0007669"/>
    <property type="project" value="TreeGrafter"/>
</dbReference>
<evidence type="ECO:0000313" key="10">
    <source>
        <dbReference type="Proteomes" id="UP000240481"/>
    </source>
</evidence>
<dbReference type="STRING" id="680026.AB733_08815"/>
<keyword evidence="3" id="KW-0813">Transport</keyword>
<protein>
    <submittedName>
        <fullName evidence="9">Branched-chain amino acid ABC transporter permease</fullName>
    </submittedName>
</protein>
<dbReference type="AlphaFoldDB" id="A0A0J8VDC2"/>
<evidence type="ECO:0000256" key="2">
    <source>
        <dbReference type="ARBA" id="ARBA00010735"/>
    </source>
</evidence>
<evidence type="ECO:0000256" key="8">
    <source>
        <dbReference type="SAM" id="Phobius"/>
    </source>
</evidence>
<feature type="transmembrane region" description="Helical" evidence="8">
    <location>
        <begin position="172"/>
        <end position="190"/>
    </location>
</feature>
<dbReference type="Pfam" id="PF03591">
    <property type="entry name" value="AzlC"/>
    <property type="match status" value="1"/>
</dbReference>
<feature type="transmembrane region" description="Helical" evidence="8">
    <location>
        <begin position="20"/>
        <end position="45"/>
    </location>
</feature>
<comment type="caution">
    <text evidence="9">The sequence shown here is derived from an EMBL/GenBank/DDBJ whole genome shotgun (WGS) entry which is preliminary data.</text>
</comment>
<dbReference type="InterPro" id="IPR011606">
    <property type="entry name" value="Brnchd-chn_aa_trnsp_permease"/>
</dbReference>
<dbReference type="RefSeq" id="WP_048898423.1">
    <property type="nucleotide sequence ID" value="NZ_AP024852.1"/>
</dbReference>
<keyword evidence="4" id="KW-1003">Cell membrane</keyword>
<evidence type="ECO:0000256" key="1">
    <source>
        <dbReference type="ARBA" id="ARBA00004651"/>
    </source>
</evidence>
<evidence type="ECO:0000256" key="3">
    <source>
        <dbReference type="ARBA" id="ARBA00022448"/>
    </source>
</evidence>
<proteinExistence type="inferred from homology"/>
<sequence length="258" mass="27591">MVQNNTKRNKQSRERKSPFWQGVVAVLPLSIAVIPWGILAGSYAIDAGLSGVEAQAMSAVLFAGSAQLVAAGMFKAGVGIGTMLVTTFFITSRHFLYSVSMRGKISNLPMRWRLILGFWLTDELFAVCGGQPDKAFNPWFAAGAGGSFYLIWNLASFVGIVAGSQFPSLNEVGLEFAVAATFIALVIPQIKSIPLLASVGASLVVSVLLTLMQVDAALMIASIFGMVTGYMCETLLNGNEHQTSSKKRVETQSDGEQK</sequence>
<dbReference type="OrthoDB" id="3177005at2"/>
<dbReference type="GO" id="GO:0005886">
    <property type="term" value="C:plasma membrane"/>
    <property type="evidence" value="ECO:0007669"/>
    <property type="project" value="UniProtKB-SubCell"/>
</dbReference>
<evidence type="ECO:0000256" key="7">
    <source>
        <dbReference type="ARBA" id="ARBA00023136"/>
    </source>
</evidence>
<evidence type="ECO:0000256" key="4">
    <source>
        <dbReference type="ARBA" id="ARBA00022475"/>
    </source>
</evidence>
<reference evidence="9 10" key="1">
    <citation type="submission" date="2018-01" db="EMBL/GenBank/DDBJ databases">
        <title>Whole genome sequencing of Histamine producing bacteria.</title>
        <authorList>
            <person name="Butler K."/>
        </authorList>
    </citation>
    <scope>NUCLEOTIDE SEQUENCE [LARGE SCALE GENOMIC DNA]</scope>
    <source>
        <strain evidence="9 10">DSM 24669</strain>
    </source>
</reference>
<dbReference type="PANTHER" id="PTHR34979:SF1">
    <property type="entry name" value="INNER MEMBRANE PROTEIN YGAZ"/>
    <property type="match status" value="1"/>
</dbReference>
<name>A0A0J8VDC2_9GAMM</name>
<keyword evidence="7 8" id="KW-0472">Membrane</keyword>
<comment type="similarity">
    <text evidence="2">Belongs to the AzlC family.</text>
</comment>
<feature type="transmembrane region" description="Helical" evidence="8">
    <location>
        <begin position="112"/>
        <end position="132"/>
    </location>
</feature>
<feature type="transmembrane region" description="Helical" evidence="8">
    <location>
        <begin position="196"/>
        <end position="221"/>
    </location>
</feature>
<comment type="subcellular location">
    <subcellularLocation>
        <location evidence="1">Cell membrane</location>
        <topology evidence="1">Multi-pass membrane protein</topology>
    </subcellularLocation>
</comment>
<keyword evidence="6 8" id="KW-1133">Transmembrane helix</keyword>
<evidence type="ECO:0000256" key="5">
    <source>
        <dbReference type="ARBA" id="ARBA00022692"/>
    </source>
</evidence>
<dbReference type="Proteomes" id="UP000240481">
    <property type="component" value="Unassembled WGS sequence"/>
</dbReference>
<evidence type="ECO:0000313" key="9">
    <source>
        <dbReference type="EMBL" id="PSW23575.1"/>
    </source>
</evidence>
<accession>A0A0J8VDC2</accession>
<dbReference type="EMBL" id="PYLZ01000008">
    <property type="protein sequence ID" value="PSW23575.1"/>
    <property type="molecule type" value="Genomic_DNA"/>
</dbReference>
<feature type="transmembrane region" description="Helical" evidence="8">
    <location>
        <begin position="138"/>
        <end position="160"/>
    </location>
</feature>
<organism evidence="9 10">
    <name type="scientific">Photobacterium swingsii</name>
    <dbReference type="NCBI Taxonomy" id="680026"/>
    <lineage>
        <taxon>Bacteria</taxon>
        <taxon>Pseudomonadati</taxon>
        <taxon>Pseudomonadota</taxon>
        <taxon>Gammaproteobacteria</taxon>
        <taxon>Vibrionales</taxon>
        <taxon>Vibrionaceae</taxon>
        <taxon>Photobacterium</taxon>
    </lineage>
</organism>
<keyword evidence="10" id="KW-1185">Reference proteome</keyword>
<gene>
    <name evidence="9" type="ORF">C9I94_15760</name>
</gene>
<evidence type="ECO:0000256" key="6">
    <source>
        <dbReference type="ARBA" id="ARBA00022989"/>
    </source>
</evidence>
<keyword evidence="5 8" id="KW-0812">Transmembrane</keyword>